<keyword evidence="4" id="KW-0378">Hydrolase</keyword>
<proteinExistence type="inferred from homology"/>
<evidence type="ECO:0000256" key="3">
    <source>
        <dbReference type="ARBA" id="ARBA00022723"/>
    </source>
</evidence>
<dbReference type="AlphaFoldDB" id="Q3BML2"/>
<dbReference type="GO" id="GO:0046872">
    <property type="term" value="F:metal ion binding"/>
    <property type="evidence" value="ECO:0007669"/>
    <property type="project" value="UniProtKB-KW"/>
</dbReference>
<organism evidence="11">
    <name type="scientific">Xanthomonas euvesicatoria pv. vesicatoria (strain 85-10)</name>
    <name type="common">Xanthomonas campestris pv. vesicatoria</name>
    <dbReference type="NCBI Taxonomy" id="316273"/>
    <lineage>
        <taxon>Bacteria</taxon>
        <taxon>Pseudomonadati</taxon>
        <taxon>Pseudomonadota</taxon>
        <taxon>Gammaproteobacteria</taxon>
        <taxon>Lysobacterales</taxon>
        <taxon>Lysobacteraceae</taxon>
        <taxon>Xanthomonas</taxon>
    </lineage>
</organism>
<keyword evidence="3 7" id="KW-0479">Metal-binding</keyword>
<dbReference type="SUPFAM" id="SSF56219">
    <property type="entry name" value="DNase I-like"/>
    <property type="match status" value="1"/>
</dbReference>
<keyword evidence="7" id="KW-0464">Manganese</keyword>
<dbReference type="Gene3D" id="3.60.10.10">
    <property type="entry name" value="Endonuclease/exonuclease/phosphatase"/>
    <property type="match status" value="1"/>
</dbReference>
<evidence type="ECO:0000256" key="6">
    <source>
        <dbReference type="PIRSR" id="PIRSR604808-1"/>
    </source>
</evidence>
<feature type="site" description="Interaction with DNA substrate" evidence="8">
    <location>
        <position position="251"/>
    </location>
</feature>
<dbReference type="InterPro" id="IPR020847">
    <property type="entry name" value="AP_endonuclease_F1_BS"/>
</dbReference>
<feature type="binding site" evidence="7">
    <location>
        <position position="250"/>
    </location>
    <ligand>
        <name>Mg(2+)</name>
        <dbReference type="ChEBI" id="CHEBI:18420"/>
        <label>1</label>
    </ligand>
</feature>
<evidence type="ECO:0000256" key="7">
    <source>
        <dbReference type="PIRSR" id="PIRSR604808-2"/>
    </source>
</evidence>
<feature type="active site" evidence="6">
    <location>
        <position position="108"/>
    </location>
</feature>
<evidence type="ECO:0000259" key="9">
    <source>
        <dbReference type="Pfam" id="PF03372"/>
    </source>
</evidence>
<feature type="binding site" evidence="7">
    <location>
        <position position="11"/>
    </location>
    <ligand>
        <name>Mg(2+)</name>
        <dbReference type="ChEBI" id="CHEBI:18420"/>
        <label>1</label>
    </ligand>
</feature>
<feature type="active site" description="Proton donor/acceptor" evidence="6">
    <location>
        <position position="149"/>
    </location>
</feature>
<keyword evidence="5 7" id="KW-0460">Magnesium</keyword>
<dbReference type="STRING" id="456327.BJD11_24040"/>
<comment type="cofactor">
    <cofactor evidence="7">
        <name>Mg(2+)</name>
        <dbReference type="ChEBI" id="CHEBI:18420"/>
    </cofactor>
    <cofactor evidence="7">
        <name>Mn(2+)</name>
        <dbReference type="ChEBI" id="CHEBI:29035"/>
    </cofactor>
    <text evidence="7">Probably binds two magnesium or manganese ions per subunit.</text>
</comment>
<dbReference type="EMBL" id="AM039952">
    <property type="protein sequence ID" value="CAJ26001.1"/>
    <property type="molecule type" value="Genomic_DNA"/>
</dbReference>
<accession>Q3BML2</accession>
<dbReference type="HOGENOM" id="CLU_027539_0_1_6"/>
<dbReference type="CDD" id="cd09086">
    <property type="entry name" value="ExoIII-like_AP-endo"/>
    <property type="match status" value="1"/>
</dbReference>
<evidence type="ECO:0000256" key="5">
    <source>
        <dbReference type="ARBA" id="ARBA00022842"/>
    </source>
</evidence>
<dbReference type="PANTHER" id="PTHR43250:SF2">
    <property type="entry name" value="EXODEOXYRIBONUCLEASE III"/>
    <property type="match status" value="1"/>
</dbReference>
<dbReference type="InterPro" id="IPR036691">
    <property type="entry name" value="Endo/exonu/phosph_ase_sf"/>
</dbReference>
<feature type="binding site" evidence="7">
    <location>
        <position position="149"/>
    </location>
    <ligand>
        <name>Mg(2+)</name>
        <dbReference type="ChEBI" id="CHEBI:18420"/>
        <label>1</label>
    </ligand>
</feature>
<evidence type="ECO:0000256" key="8">
    <source>
        <dbReference type="PIRSR" id="PIRSR604808-3"/>
    </source>
</evidence>
<feature type="domain" description="Endonuclease/exonuclease/phosphatase" evidence="9">
    <location>
        <begin position="8"/>
        <end position="251"/>
    </location>
</feature>
<dbReference type="PROSITE" id="PS00726">
    <property type="entry name" value="AP_NUCLEASE_F1_1"/>
    <property type="match status" value="1"/>
</dbReference>
<dbReference type="KEGG" id="xcv:XCV4270"/>
<comment type="similarity">
    <text evidence="2">Belongs to the DNA repair enzymes AP/ExoA family.</text>
</comment>
<feature type="binding site" evidence="7">
    <location>
        <position position="151"/>
    </location>
    <ligand>
        <name>Mg(2+)</name>
        <dbReference type="ChEBI" id="CHEBI:18420"/>
        <label>1</label>
    </ligand>
</feature>
<dbReference type="NCBIfam" id="TIGR00633">
    <property type="entry name" value="xth"/>
    <property type="match status" value="1"/>
</dbReference>
<dbReference type="InterPro" id="IPR020848">
    <property type="entry name" value="AP_endonuclease_F1_CS"/>
</dbReference>
<dbReference type="eggNOG" id="COG0708">
    <property type="taxonomic scope" value="Bacteria"/>
</dbReference>
<evidence type="ECO:0000256" key="1">
    <source>
        <dbReference type="ARBA" id="ARBA00001936"/>
    </source>
</evidence>
<dbReference type="InterPro" id="IPR037493">
    <property type="entry name" value="ExoIII-like"/>
</dbReference>
<evidence type="ECO:0000256" key="2">
    <source>
        <dbReference type="ARBA" id="ARBA00007092"/>
    </source>
</evidence>
<feature type="binding site" evidence="7">
    <location>
        <position position="251"/>
    </location>
    <ligand>
        <name>Mg(2+)</name>
        <dbReference type="ChEBI" id="CHEBI:18420"/>
        <label>1</label>
    </ligand>
</feature>
<dbReference type="GO" id="GO:0008311">
    <property type="term" value="F:double-stranded DNA 3'-5' DNA exonuclease activity"/>
    <property type="evidence" value="ECO:0007669"/>
    <property type="project" value="InterPro"/>
</dbReference>
<name>Q3BML2_XANE5</name>
<evidence type="ECO:0000313" key="11">
    <source>
        <dbReference type="Proteomes" id="UP000007069"/>
    </source>
</evidence>
<evidence type="ECO:0000313" key="10">
    <source>
        <dbReference type="EMBL" id="CAJ26001.1"/>
    </source>
</evidence>
<dbReference type="GO" id="GO:0003677">
    <property type="term" value="F:DNA binding"/>
    <property type="evidence" value="ECO:0007669"/>
    <property type="project" value="InterPro"/>
</dbReference>
<dbReference type="InterPro" id="IPR004808">
    <property type="entry name" value="AP_endonuc_1"/>
</dbReference>
<reference evidence="10 11" key="1">
    <citation type="journal article" date="2005" name="J. Bacteriol.">
        <title>Insights into genome plasticity and pathogenicity of the plant pathogenic Bacterium Xanthomonas campestris pv. vesicatoria revealed by the complete genome sequence.</title>
        <authorList>
            <person name="Thieme F."/>
            <person name="Koebnik R."/>
            <person name="Bekel T."/>
            <person name="Berger C."/>
            <person name="Boch J."/>
            <person name="Buettner D."/>
            <person name="Caldana C."/>
            <person name="Gaigalat L."/>
            <person name="Goesmann A."/>
            <person name="Kay S."/>
            <person name="Kirchner O."/>
            <person name="Lanz C."/>
            <person name="Linke B."/>
            <person name="McHardy A.C."/>
            <person name="Meyer F."/>
            <person name="Mittenhuber G."/>
            <person name="Nies D.H."/>
            <person name="Niesbach-Kloesgen U."/>
            <person name="Patschkowski T."/>
            <person name="Rueckert C."/>
            <person name="Rupp O."/>
            <person name="Schneicker S."/>
            <person name="Schuster S.C."/>
            <person name="Vorhoelter F.J."/>
            <person name="Weber E."/>
            <person name="Puehler A."/>
            <person name="Bonas U."/>
            <person name="Bartels D."/>
            <person name="Kaiser O."/>
        </authorList>
    </citation>
    <scope>NUCLEOTIDE SEQUENCE [LARGE SCALE GENOMIC DNA]</scope>
    <source>
        <strain evidence="10 11">85-10</strain>
    </source>
</reference>
<dbReference type="PROSITE" id="PS00728">
    <property type="entry name" value="AP_NUCLEASE_F1_3"/>
    <property type="match status" value="1"/>
</dbReference>
<feature type="binding site" evidence="7">
    <location>
        <position position="38"/>
    </location>
    <ligand>
        <name>Mg(2+)</name>
        <dbReference type="ChEBI" id="CHEBI:18420"/>
        <label>1</label>
    </ligand>
</feature>
<gene>
    <name evidence="10" type="primary">xthA2</name>
    <name evidence="10" type="ordered locus">XCV4270</name>
</gene>
<feature type="active site" description="Proton acceptor" evidence="6">
    <location>
        <position position="251"/>
    </location>
</feature>
<dbReference type="InterPro" id="IPR005135">
    <property type="entry name" value="Endo/exonuclease/phosphatase"/>
</dbReference>
<dbReference type="Pfam" id="PF03372">
    <property type="entry name" value="Exo_endo_phos"/>
    <property type="match status" value="1"/>
</dbReference>
<dbReference type="NCBIfam" id="TIGR00195">
    <property type="entry name" value="exoDNase_III"/>
    <property type="match status" value="1"/>
</dbReference>
<protein>
    <submittedName>
        <fullName evidence="10">Exodeoxyribonuclease III</fullName>
    </submittedName>
</protein>
<sequence>MVRAMKIASWNVNSLNVRLPHLQQWLAAFAPDVVGIQETKLEDHKFPDAALAALGYRSVFCGQKTYNGVAILSRSPAVDVQMGIPGLDDVQQRVIAATVDGVRIINLYVVNGQDVGTDKYAYKLRWLAAAHDWIAQELQRYPQLVVLGDFNIAPDARDVHDATVWNEHHILTSTDERAALDKLLALGLHDAFRLHNQDAEHFSWWDYRQAGFRRNLGLRIDLTLVSDALRTRAVESGIDREPRTWERPSDHAPAWVRLAEVGA</sequence>
<evidence type="ECO:0000256" key="4">
    <source>
        <dbReference type="ARBA" id="ARBA00022801"/>
    </source>
</evidence>
<dbReference type="GO" id="GO:0006281">
    <property type="term" value="P:DNA repair"/>
    <property type="evidence" value="ECO:0007669"/>
    <property type="project" value="InterPro"/>
</dbReference>
<feature type="site" description="Transition state stabilizer" evidence="8">
    <location>
        <position position="151"/>
    </location>
</feature>
<comment type="cofactor">
    <cofactor evidence="1">
        <name>Mn(2+)</name>
        <dbReference type="ChEBI" id="CHEBI:29035"/>
    </cofactor>
</comment>
<feature type="site" description="Important for catalytic activity" evidence="8">
    <location>
        <position position="221"/>
    </location>
</feature>
<dbReference type="PROSITE" id="PS51435">
    <property type="entry name" value="AP_NUCLEASE_F1_4"/>
    <property type="match status" value="1"/>
</dbReference>
<dbReference type="Proteomes" id="UP000007069">
    <property type="component" value="Chromosome"/>
</dbReference>
<dbReference type="GO" id="GO:0004519">
    <property type="term" value="F:endonuclease activity"/>
    <property type="evidence" value="ECO:0007669"/>
    <property type="project" value="InterPro"/>
</dbReference>
<dbReference type="PANTHER" id="PTHR43250">
    <property type="entry name" value="EXODEOXYRIBONUCLEASE III"/>
    <property type="match status" value="1"/>
</dbReference>